<evidence type="ECO:0000256" key="6">
    <source>
        <dbReference type="PROSITE-ProRule" id="PRU00175"/>
    </source>
</evidence>
<evidence type="ECO:0000313" key="12">
    <source>
        <dbReference type="RefSeq" id="XP_018020675.1"/>
    </source>
</evidence>
<dbReference type="InterPro" id="IPR008984">
    <property type="entry name" value="SMAD_FHA_dom_sf"/>
</dbReference>
<feature type="compositionally biased region" description="Low complexity" evidence="8">
    <location>
        <begin position="613"/>
        <end position="624"/>
    </location>
</feature>
<protein>
    <recommendedName>
        <fullName evidence="2">E3 ubiquitin-protein ligase CHFR</fullName>
    </recommendedName>
</protein>
<dbReference type="Gene3D" id="2.60.200.20">
    <property type="match status" value="1"/>
</dbReference>
<evidence type="ECO:0000313" key="11">
    <source>
        <dbReference type="Proteomes" id="UP000694843"/>
    </source>
</evidence>
<name>A0A8B7P3Z1_HYAAZ</name>
<dbReference type="InterPro" id="IPR001841">
    <property type="entry name" value="Znf_RING"/>
</dbReference>
<dbReference type="SMART" id="SM00184">
    <property type="entry name" value="RING"/>
    <property type="match status" value="1"/>
</dbReference>
<dbReference type="GO" id="GO:0061630">
    <property type="term" value="F:ubiquitin protein ligase activity"/>
    <property type="evidence" value="ECO:0007669"/>
    <property type="project" value="InterPro"/>
</dbReference>
<evidence type="ECO:0000256" key="7">
    <source>
        <dbReference type="SAM" id="Coils"/>
    </source>
</evidence>
<evidence type="ECO:0000259" key="10">
    <source>
        <dbReference type="PROSITE" id="PS50089"/>
    </source>
</evidence>
<evidence type="ECO:0000256" key="8">
    <source>
        <dbReference type="SAM" id="MobiDB-lite"/>
    </source>
</evidence>
<dbReference type="PROSITE" id="PS50006">
    <property type="entry name" value="FHA_DOMAIN"/>
    <property type="match status" value="1"/>
</dbReference>
<dbReference type="AlphaFoldDB" id="A0A8B7P3Z1"/>
<gene>
    <name evidence="12" type="primary">LOC108677036</name>
</gene>
<keyword evidence="5" id="KW-0862">Zinc</keyword>
<evidence type="ECO:0000256" key="3">
    <source>
        <dbReference type="ARBA" id="ARBA00022723"/>
    </source>
</evidence>
<dbReference type="Pfam" id="PF00498">
    <property type="entry name" value="FHA"/>
    <property type="match status" value="1"/>
</dbReference>
<organism evidence="11 12">
    <name type="scientific">Hyalella azteca</name>
    <name type="common">Amphipod</name>
    <dbReference type="NCBI Taxonomy" id="294128"/>
    <lineage>
        <taxon>Eukaryota</taxon>
        <taxon>Metazoa</taxon>
        <taxon>Ecdysozoa</taxon>
        <taxon>Arthropoda</taxon>
        <taxon>Crustacea</taxon>
        <taxon>Multicrustacea</taxon>
        <taxon>Malacostraca</taxon>
        <taxon>Eumalacostraca</taxon>
        <taxon>Peracarida</taxon>
        <taxon>Amphipoda</taxon>
        <taxon>Senticaudata</taxon>
        <taxon>Talitrida</taxon>
        <taxon>Talitroidea</taxon>
        <taxon>Hyalellidae</taxon>
        <taxon>Hyalella</taxon>
    </lineage>
</organism>
<dbReference type="Proteomes" id="UP000694843">
    <property type="component" value="Unplaced"/>
</dbReference>
<dbReference type="CDD" id="cd00060">
    <property type="entry name" value="FHA"/>
    <property type="match status" value="1"/>
</dbReference>
<dbReference type="PANTHER" id="PTHR14134">
    <property type="entry name" value="E3 UBIQUITIN-PROTEIN LIGASE RAD18"/>
    <property type="match status" value="1"/>
</dbReference>
<reference evidence="12" key="1">
    <citation type="submission" date="2025-08" db="UniProtKB">
        <authorList>
            <consortium name="RefSeq"/>
        </authorList>
    </citation>
    <scope>IDENTIFICATION</scope>
    <source>
        <tissue evidence="12">Whole organism</tissue>
    </source>
</reference>
<keyword evidence="4 6" id="KW-0863">Zinc-finger</keyword>
<dbReference type="GeneID" id="108677036"/>
<feature type="coiled-coil region" evidence="7">
    <location>
        <begin position="171"/>
        <end position="396"/>
    </location>
</feature>
<accession>A0A8B7P3Z1</accession>
<evidence type="ECO:0000256" key="5">
    <source>
        <dbReference type="ARBA" id="ARBA00022833"/>
    </source>
</evidence>
<dbReference type="InterPro" id="IPR017907">
    <property type="entry name" value="Znf_RING_CS"/>
</dbReference>
<dbReference type="Pfam" id="PF13920">
    <property type="entry name" value="zf-C3HC4_3"/>
    <property type="match status" value="1"/>
</dbReference>
<dbReference type="SMART" id="SM00240">
    <property type="entry name" value="FHA"/>
    <property type="match status" value="1"/>
</dbReference>
<dbReference type="OrthoDB" id="6353679at2759"/>
<evidence type="ECO:0000256" key="1">
    <source>
        <dbReference type="ARBA" id="ARBA00005797"/>
    </source>
</evidence>
<evidence type="ECO:0000259" key="9">
    <source>
        <dbReference type="PROSITE" id="PS50006"/>
    </source>
</evidence>
<feature type="region of interest" description="Disordered" evidence="8">
    <location>
        <begin position="516"/>
        <end position="554"/>
    </location>
</feature>
<dbReference type="InterPro" id="IPR000253">
    <property type="entry name" value="FHA_dom"/>
</dbReference>
<keyword evidence="7" id="KW-0175">Coiled coil</keyword>
<feature type="region of interest" description="Disordered" evidence="8">
    <location>
        <begin position="597"/>
        <end position="624"/>
    </location>
</feature>
<dbReference type="SUPFAM" id="SSF49879">
    <property type="entry name" value="SMAD/FHA domain"/>
    <property type="match status" value="1"/>
</dbReference>
<dbReference type="PROSITE" id="PS00518">
    <property type="entry name" value="ZF_RING_1"/>
    <property type="match status" value="1"/>
</dbReference>
<dbReference type="GO" id="GO:0006513">
    <property type="term" value="P:protein monoubiquitination"/>
    <property type="evidence" value="ECO:0007669"/>
    <property type="project" value="InterPro"/>
</dbReference>
<feature type="compositionally biased region" description="Basic residues" evidence="8">
    <location>
        <begin position="519"/>
        <end position="530"/>
    </location>
</feature>
<feature type="domain" description="FHA" evidence="9">
    <location>
        <begin position="35"/>
        <end position="86"/>
    </location>
</feature>
<dbReference type="Gene3D" id="3.30.40.10">
    <property type="entry name" value="Zinc/RING finger domain, C3HC4 (zinc finger)"/>
    <property type="match status" value="1"/>
</dbReference>
<comment type="similarity">
    <text evidence="1">Belongs to the CHFR family.</text>
</comment>
<evidence type="ECO:0000256" key="2">
    <source>
        <dbReference type="ARBA" id="ARBA00017908"/>
    </source>
</evidence>
<keyword evidence="3" id="KW-0479">Metal-binding</keyword>
<keyword evidence="11" id="KW-1185">Reference proteome</keyword>
<dbReference type="PROSITE" id="PS50089">
    <property type="entry name" value="ZF_RING_2"/>
    <property type="match status" value="1"/>
</dbReference>
<evidence type="ECO:0000256" key="4">
    <source>
        <dbReference type="ARBA" id="ARBA00022771"/>
    </source>
</evidence>
<dbReference type="InterPro" id="IPR039577">
    <property type="entry name" value="Rad18"/>
</dbReference>
<dbReference type="CDD" id="cd16535">
    <property type="entry name" value="RING-HC_RNF8"/>
    <property type="match status" value="1"/>
</dbReference>
<dbReference type="SUPFAM" id="SSF57850">
    <property type="entry name" value="RING/U-box"/>
    <property type="match status" value="1"/>
</dbReference>
<feature type="domain" description="RING-type" evidence="10">
    <location>
        <begin position="419"/>
        <end position="457"/>
    </location>
</feature>
<dbReference type="RefSeq" id="XP_018020675.1">
    <property type="nucleotide sequence ID" value="XM_018165186.2"/>
</dbReference>
<dbReference type="InterPro" id="IPR013083">
    <property type="entry name" value="Znf_RING/FYVE/PHD"/>
</dbReference>
<dbReference type="GO" id="GO:0008270">
    <property type="term" value="F:zinc ion binding"/>
    <property type="evidence" value="ECO:0007669"/>
    <property type="project" value="UniProtKB-KW"/>
</dbReference>
<proteinExistence type="inferred from homology"/>
<dbReference type="GO" id="GO:0006301">
    <property type="term" value="P:DNA damage tolerance"/>
    <property type="evidence" value="ECO:0007669"/>
    <property type="project" value="InterPro"/>
</dbReference>
<dbReference type="GO" id="GO:0003697">
    <property type="term" value="F:single-stranded DNA binding"/>
    <property type="evidence" value="ECO:0007669"/>
    <property type="project" value="InterPro"/>
</dbReference>
<sequence length="640" mass="72396">MELNAIINKPYYYLKRISLSEDKKYFIIPFKGEEVSVGRSLESSFVLPDVSISRQHAVFKKVNSHPAAWTVKNVSSSGTLLNGVILPQGVDKPLHLNDTVQFGVGENKFLYKFAVKIISSNRAASTAASATRAATETCNPNLATNKAAEVSASHSLVEAHDHLELRLHDSRTAYDRLLKEKEELAQSLQQQKLQLEKKYQDERDELQRQVMEDKKKQELQETQEKLSLQLQQKVEQLEQRLANERAELEAQMRIEQQKKEELQSQQEMVCNKLLEEKRALQEALEQERVRLQAQMQEQVTEKVQLVEQQLQEQLKQVQSRLQQQEDVASSLSRELEKKAEAEQRLQTLEEEKTKLEQELEKAKQDGQQISTLQSALEQMDQDKATLQQEMEMMEFAVSAEAKKAVLDTVEQAMDSEMQCPICNELFIKAILLNCSHTFCEYCINSWKKNKRDCPACRAAITSETRSLAIDNFIDKIVNSLSEDMKINRLKTIKDREDEIVKAAAAEAAAKAAKEAARSARGRGRRGHARHREVPPIGRGRARGLPGTGDWGRRNPERIRVQVGAEGSGSEGTGSDRSVVMISAPINPTFGHFLDNRSAHFGRPYNEGPPQPLPGSSSQYSAELRAQQSLLQSLLSLMPRR</sequence>
<dbReference type="KEGG" id="hazt:108677036"/>